<gene>
    <name evidence="8" type="ORF">KQI86_07135</name>
</gene>
<dbReference type="Proteomes" id="UP000726170">
    <property type="component" value="Unassembled WGS sequence"/>
</dbReference>
<feature type="DNA-binding region" description="OmpR/PhoB-type" evidence="5">
    <location>
        <begin position="134"/>
        <end position="233"/>
    </location>
</feature>
<sequence length="237" mass="26881">MYLMKDKKILLVDDEPELLKMIETIFRKDGFTNIYTASSCKEAMDKLINNKPDIAVLDVMLPDGDGFLLLNEFRKHCEIPVLFLTARGEAEDKILGLGLGADDYIVKPFLPKELTLRLNAILRRTYSKPYKGELPIFNLHSSVIDLGRAEVLKNGESFSLTAKEHAILLVLYENANKIVTTDTLCHRAWSDDSYGYENTLMVHIRHIREKIEDKPSHPKSLITVKGLGYTLLTKSGE</sequence>
<dbReference type="InterPro" id="IPR001789">
    <property type="entry name" value="Sig_transdc_resp-reg_receiver"/>
</dbReference>
<dbReference type="Pfam" id="PF00486">
    <property type="entry name" value="Trans_reg_C"/>
    <property type="match status" value="1"/>
</dbReference>
<dbReference type="Pfam" id="PF00072">
    <property type="entry name" value="Response_reg"/>
    <property type="match status" value="1"/>
</dbReference>
<protein>
    <submittedName>
        <fullName evidence="8">Response regulator transcription factor</fullName>
    </submittedName>
</protein>
<dbReference type="RefSeq" id="WP_216438593.1">
    <property type="nucleotide sequence ID" value="NZ_JAHLQF010000002.1"/>
</dbReference>
<reference evidence="8 9" key="1">
    <citation type="submission" date="2021-06" db="EMBL/GenBank/DDBJ databases">
        <authorList>
            <person name="Sun Q."/>
            <person name="Li D."/>
        </authorList>
    </citation>
    <scope>NUCLEOTIDE SEQUENCE [LARGE SCALE GENOMIC DNA]</scope>
    <source>
        <strain evidence="8 9">MSJ-11</strain>
    </source>
</reference>
<keyword evidence="2 5" id="KW-0238">DNA-binding</keyword>
<dbReference type="CDD" id="cd00383">
    <property type="entry name" value="trans_reg_C"/>
    <property type="match status" value="1"/>
</dbReference>
<feature type="domain" description="Response regulatory" evidence="6">
    <location>
        <begin position="8"/>
        <end position="122"/>
    </location>
</feature>
<dbReference type="InterPro" id="IPR001867">
    <property type="entry name" value="OmpR/PhoB-type_DNA-bd"/>
</dbReference>
<dbReference type="PROSITE" id="PS50110">
    <property type="entry name" value="RESPONSE_REGULATORY"/>
    <property type="match status" value="1"/>
</dbReference>
<dbReference type="EMBL" id="JAHLQF010000002">
    <property type="protein sequence ID" value="MBU5484099.1"/>
    <property type="molecule type" value="Genomic_DNA"/>
</dbReference>
<keyword evidence="1" id="KW-0805">Transcription regulation</keyword>
<evidence type="ECO:0000256" key="2">
    <source>
        <dbReference type="ARBA" id="ARBA00023125"/>
    </source>
</evidence>
<dbReference type="InterPro" id="IPR039420">
    <property type="entry name" value="WalR-like"/>
</dbReference>
<comment type="caution">
    <text evidence="8">The sequence shown here is derived from an EMBL/GenBank/DDBJ whole genome shotgun (WGS) entry which is preliminary data.</text>
</comment>
<keyword evidence="9" id="KW-1185">Reference proteome</keyword>
<evidence type="ECO:0000256" key="3">
    <source>
        <dbReference type="ARBA" id="ARBA00023163"/>
    </source>
</evidence>
<proteinExistence type="predicted"/>
<dbReference type="PANTHER" id="PTHR48111:SF52">
    <property type="entry name" value="TRANSCRIPTIONAL REGULATORY PROTEIN YVRH"/>
    <property type="match status" value="1"/>
</dbReference>
<feature type="modified residue" description="4-aspartylphosphate" evidence="4">
    <location>
        <position position="58"/>
    </location>
</feature>
<evidence type="ECO:0000313" key="9">
    <source>
        <dbReference type="Proteomes" id="UP000726170"/>
    </source>
</evidence>
<dbReference type="SMART" id="SM00862">
    <property type="entry name" value="Trans_reg_C"/>
    <property type="match status" value="1"/>
</dbReference>
<dbReference type="PANTHER" id="PTHR48111">
    <property type="entry name" value="REGULATOR OF RPOS"/>
    <property type="match status" value="1"/>
</dbReference>
<keyword evidence="3" id="KW-0804">Transcription</keyword>
<evidence type="ECO:0000256" key="1">
    <source>
        <dbReference type="ARBA" id="ARBA00023015"/>
    </source>
</evidence>
<feature type="domain" description="OmpR/PhoB-type" evidence="7">
    <location>
        <begin position="134"/>
        <end position="233"/>
    </location>
</feature>
<evidence type="ECO:0000256" key="4">
    <source>
        <dbReference type="PROSITE-ProRule" id="PRU00169"/>
    </source>
</evidence>
<dbReference type="CDD" id="cd17574">
    <property type="entry name" value="REC_OmpR"/>
    <property type="match status" value="1"/>
</dbReference>
<organism evidence="8 9">
    <name type="scientific">Clostridium mobile</name>
    <dbReference type="NCBI Taxonomy" id="2841512"/>
    <lineage>
        <taxon>Bacteria</taxon>
        <taxon>Bacillati</taxon>
        <taxon>Bacillota</taxon>
        <taxon>Clostridia</taxon>
        <taxon>Eubacteriales</taxon>
        <taxon>Clostridiaceae</taxon>
        <taxon>Clostridium</taxon>
    </lineage>
</organism>
<accession>A0ABS6EFU2</accession>
<evidence type="ECO:0000313" key="8">
    <source>
        <dbReference type="EMBL" id="MBU5484099.1"/>
    </source>
</evidence>
<evidence type="ECO:0000259" key="6">
    <source>
        <dbReference type="PROSITE" id="PS50110"/>
    </source>
</evidence>
<keyword evidence="4" id="KW-0597">Phosphoprotein</keyword>
<evidence type="ECO:0000256" key="5">
    <source>
        <dbReference type="PROSITE-ProRule" id="PRU01091"/>
    </source>
</evidence>
<evidence type="ECO:0000259" key="7">
    <source>
        <dbReference type="PROSITE" id="PS51755"/>
    </source>
</evidence>
<dbReference type="PROSITE" id="PS51755">
    <property type="entry name" value="OMPR_PHOB"/>
    <property type="match status" value="1"/>
</dbReference>
<name>A0ABS6EFU2_9CLOT</name>
<dbReference type="SMART" id="SM00448">
    <property type="entry name" value="REC"/>
    <property type="match status" value="1"/>
</dbReference>